<dbReference type="GO" id="GO:0016020">
    <property type="term" value="C:membrane"/>
    <property type="evidence" value="ECO:0007669"/>
    <property type="project" value="UniProtKB-SubCell"/>
</dbReference>
<dbReference type="PANTHER" id="PTHR42878">
    <property type="entry name" value="TWO-COMPONENT HISTIDINE KINASE"/>
    <property type="match status" value="1"/>
</dbReference>
<dbReference type="SMART" id="SM00387">
    <property type="entry name" value="HATPase_c"/>
    <property type="match status" value="1"/>
</dbReference>
<dbReference type="GO" id="GO:0007234">
    <property type="term" value="P:osmosensory signaling via phosphorelay pathway"/>
    <property type="evidence" value="ECO:0007669"/>
    <property type="project" value="TreeGrafter"/>
</dbReference>
<feature type="transmembrane region" description="Helical" evidence="6">
    <location>
        <begin position="177"/>
        <end position="197"/>
    </location>
</feature>
<proteinExistence type="predicted"/>
<dbReference type="GO" id="GO:0006355">
    <property type="term" value="P:regulation of DNA-templated transcription"/>
    <property type="evidence" value="ECO:0007669"/>
    <property type="project" value="InterPro"/>
</dbReference>
<dbReference type="CDD" id="cd16936">
    <property type="entry name" value="HATPase_RsbW-like"/>
    <property type="match status" value="1"/>
</dbReference>
<evidence type="ECO:0000259" key="8">
    <source>
        <dbReference type="PROSITE" id="PS50112"/>
    </source>
</evidence>
<dbReference type="InterPro" id="IPR036890">
    <property type="entry name" value="HATPase_C_sf"/>
</dbReference>
<dbReference type="Pfam" id="PF16927">
    <property type="entry name" value="HisKA_7TM"/>
    <property type="match status" value="1"/>
</dbReference>
<dbReference type="InterPro" id="IPR003018">
    <property type="entry name" value="GAF"/>
</dbReference>
<dbReference type="InterPro" id="IPR005467">
    <property type="entry name" value="His_kinase_dom"/>
</dbReference>
<dbReference type="GO" id="GO:0030295">
    <property type="term" value="F:protein kinase activator activity"/>
    <property type="evidence" value="ECO:0007669"/>
    <property type="project" value="TreeGrafter"/>
</dbReference>
<dbReference type="AlphaFoldDB" id="A0A1H8TCK3"/>
<evidence type="ECO:0000259" key="7">
    <source>
        <dbReference type="PROSITE" id="PS50109"/>
    </source>
</evidence>
<sequence length="838" mass="91939">MLGTLQGLYVAVFSLAGTICLGALLGVRTLSHSDIRRGLGGLFLLNGLWALLMAVRLLLPSLSSKRVVYLVGLIAGIATVFAWLYFASAYSGRQYHRSRSLRLVAVAVFAAIVLVKLTNPIHGAYMDVQIVAEPFRHARVTHFAPHWMVTGFSYTASGIGFWFLFDSFAEADTRPTTLYLLVSVTALPLVPYVAAYYDEGALLVLNYEPIGVAIFALGILWYARGEFTRLSNPDQSSIAESISEGALILDEQGTVLNYNDSAASVLENDPVQGQSLDTADAELANLEPGEKTIVSRSVGDHRVKFEGHRTDIEAETASEAITLTDVTQIAHLEDVARLFRELNKLLIQDGDPDEFTSLVPEKLATVDAYRMVWLYDPRDDETGYVAGQPDGYVHRQRSNVDTSDPVCRAADTDDIQVADVGSDGETAWEAAAAERGITACLAVPLHFTSGDAYVLGVYTTVPDGFSEAEVELFRDIAEAIPNTVAAIEAHQEATEYQKAVEHAGYAIFITDVDGVIRHVNPAFEEITGYTADEATAATPRILKSGEMDEEYYERLWDTILDGEVFSDEIVNKTKTGDRYLARQTIAPVTDETGEPVAFVAIQVELTEDLVRKQRLSVLNRLLRHNLRNELNVISLQMETLETLYESSADDRETEAQAREVVQTVQRVTEKITARSEKAHEIERIFDRLDTTADRVSLASVATSVREMLDDVAATTTLDVDEGLAEYEVDREILTILDELIANAVEHDPGSDPTVRVAVTRSDDSEIRVSVSDSGPGLSAQEQRILREAEETQLSHSSGLGLWMVTWIATYCGGTVTADVDADGTTIHVFLPAWPPESD</sequence>
<keyword evidence="10" id="KW-1185">Reference proteome</keyword>
<dbReference type="InterPro" id="IPR050351">
    <property type="entry name" value="BphY/WalK/GraS-like"/>
</dbReference>
<feature type="domain" description="Histidine kinase" evidence="7">
    <location>
        <begin position="621"/>
        <end position="834"/>
    </location>
</feature>
<dbReference type="PANTHER" id="PTHR42878:SF15">
    <property type="entry name" value="BACTERIOPHYTOCHROME"/>
    <property type="match status" value="1"/>
</dbReference>
<comment type="catalytic activity">
    <reaction evidence="1">
        <text>ATP + protein L-histidine = ADP + protein N-phospho-L-histidine.</text>
        <dbReference type="EC" id="2.7.13.3"/>
    </reaction>
</comment>
<gene>
    <name evidence="9" type="ORF">SAMN05216388_10227</name>
</gene>
<keyword evidence="4" id="KW-0418">Kinase</keyword>
<dbReference type="InterPro" id="IPR000014">
    <property type="entry name" value="PAS"/>
</dbReference>
<evidence type="ECO:0000313" key="9">
    <source>
        <dbReference type="EMBL" id="SEO88820.1"/>
    </source>
</evidence>
<dbReference type="InterPro" id="IPR035965">
    <property type="entry name" value="PAS-like_dom_sf"/>
</dbReference>
<dbReference type="NCBIfam" id="TIGR00229">
    <property type="entry name" value="sensory_box"/>
    <property type="match status" value="1"/>
</dbReference>
<name>A0A1H8TCK3_9EURY</name>
<evidence type="ECO:0000256" key="5">
    <source>
        <dbReference type="ARBA" id="ARBA00023136"/>
    </source>
</evidence>
<protein>
    <recommendedName>
        <fullName evidence="2">histidine kinase</fullName>
        <ecNumber evidence="2">2.7.13.3</ecNumber>
    </recommendedName>
</protein>
<keyword evidence="3" id="KW-0808">Transferase</keyword>
<feature type="transmembrane region" description="Helical" evidence="6">
    <location>
        <begin position="100"/>
        <end position="118"/>
    </location>
</feature>
<organism evidence="9 10">
    <name type="scientific">Halorientalis persicus</name>
    <dbReference type="NCBI Taxonomy" id="1367881"/>
    <lineage>
        <taxon>Archaea</taxon>
        <taxon>Methanobacteriati</taxon>
        <taxon>Methanobacteriota</taxon>
        <taxon>Stenosarchaea group</taxon>
        <taxon>Halobacteria</taxon>
        <taxon>Halobacteriales</taxon>
        <taxon>Haloarculaceae</taxon>
        <taxon>Halorientalis</taxon>
    </lineage>
</organism>
<dbReference type="SUPFAM" id="SSF55781">
    <property type="entry name" value="GAF domain-like"/>
    <property type="match status" value="1"/>
</dbReference>
<dbReference type="GO" id="GO:0000156">
    <property type="term" value="F:phosphorelay response regulator activity"/>
    <property type="evidence" value="ECO:0007669"/>
    <property type="project" value="TreeGrafter"/>
</dbReference>
<keyword evidence="6" id="KW-0812">Transmembrane</keyword>
<feature type="transmembrane region" description="Helical" evidence="6">
    <location>
        <begin position="6"/>
        <end position="27"/>
    </location>
</feature>
<dbReference type="SUPFAM" id="SSF55785">
    <property type="entry name" value="PYP-like sensor domain (PAS domain)"/>
    <property type="match status" value="1"/>
</dbReference>
<dbReference type="Gene3D" id="3.30.450.40">
    <property type="match status" value="1"/>
</dbReference>
<dbReference type="PROSITE" id="PS50112">
    <property type="entry name" value="PAS"/>
    <property type="match status" value="1"/>
</dbReference>
<feature type="transmembrane region" description="Helical" evidence="6">
    <location>
        <begin position="39"/>
        <end position="61"/>
    </location>
</feature>
<keyword evidence="5 6" id="KW-0472">Membrane</keyword>
<dbReference type="InterPro" id="IPR003594">
    <property type="entry name" value="HATPase_dom"/>
</dbReference>
<dbReference type="InterPro" id="IPR013767">
    <property type="entry name" value="PAS_fold"/>
</dbReference>
<dbReference type="PROSITE" id="PS50109">
    <property type="entry name" value="HIS_KIN"/>
    <property type="match status" value="1"/>
</dbReference>
<dbReference type="RefSeq" id="WP_092662832.1">
    <property type="nucleotide sequence ID" value="NZ_FOCX01000022.1"/>
</dbReference>
<dbReference type="GO" id="GO:0004673">
    <property type="term" value="F:protein histidine kinase activity"/>
    <property type="evidence" value="ECO:0007669"/>
    <property type="project" value="UniProtKB-EC"/>
</dbReference>
<dbReference type="Gene3D" id="3.30.565.10">
    <property type="entry name" value="Histidine kinase-like ATPase, C-terminal domain"/>
    <property type="match status" value="1"/>
</dbReference>
<feature type="domain" description="PAS" evidence="8">
    <location>
        <begin position="492"/>
        <end position="533"/>
    </location>
</feature>
<evidence type="ECO:0000256" key="4">
    <source>
        <dbReference type="ARBA" id="ARBA00022777"/>
    </source>
</evidence>
<evidence type="ECO:0000256" key="6">
    <source>
        <dbReference type="SAM" id="Phobius"/>
    </source>
</evidence>
<dbReference type="Pfam" id="PF13185">
    <property type="entry name" value="GAF_2"/>
    <property type="match status" value="1"/>
</dbReference>
<dbReference type="InterPro" id="IPR029016">
    <property type="entry name" value="GAF-like_dom_sf"/>
</dbReference>
<dbReference type="Pfam" id="PF00989">
    <property type="entry name" value="PAS"/>
    <property type="match status" value="1"/>
</dbReference>
<dbReference type="Proteomes" id="UP000198775">
    <property type="component" value="Unassembled WGS sequence"/>
</dbReference>
<dbReference type="Pfam" id="PF02518">
    <property type="entry name" value="HATPase_c"/>
    <property type="match status" value="1"/>
</dbReference>
<evidence type="ECO:0000256" key="2">
    <source>
        <dbReference type="ARBA" id="ARBA00012438"/>
    </source>
</evidence>
<evidence type="ECO:0000256" key="3">
    <source>
        <dbReference type="ARBA" id="ARBA00022679"/>
    </source>
</evidence>
<dbReference type="Gene3D" id="3.30.450.20">
    <property type="entry name" value="PAS domain"/>
    <property type="match status" value="1"/>
</dbReference>
<dbReference type="SUPFAM" id="SSF55874">
    <property type="entry name" value="ATPase domain of HSP90 chaperone/DNA topoisomerase II/histidine kinase"/>
    <property type="match status" value="1"/>
</dbReference>
<dbReference type="OrthoDB" id="8127at2157"/>
<evidence type="ECO:0000313" key="10">
    <source>
        <dbReference type="Proteomes" id="UP000198775"/>
    </source>
</evidence>
<feature type="transmembrane region" description="Helical" evidence="6">
    <location>
        <begin position="144"/>
        <end position="165"/>
    </location>
</feature>
<dbReference type="SMART" id="SM00065">
    <property type="entry name" value="GAF"/>
    <property type="match status" value="1"/>
</dbReference>
<feature type="transmembrane region" description="Helical" evidence="6">
    <location>
        <begin position="203"/>
        <end position="223"/>
    </location>
</feature>
<dbReference type="InterPro" id="IPR031621">
    <property type="entry name" value="HisKA_7TM"/>
</dbReference>
<dbReference type="CDD" id="cd00130">
    <property type="entry name" value="PAS"/>
    <property type="match status" value="1"/>
</dbReference>
<dbReference type="EC" id="2.7.13.3" evidence="2"/>
<dbReference type="EMBL" id="FOCX01000022">
    <property type="protein sequence ID" value="SEO88820.1"/>
    <property type="molecule type" value="Genomic_DNA"/>
</dbReference>
<accession>A0A1H8TCK3</accession>
<reference evidence="10" key="1">
    <citation type="submission" date="2016-10" db="EMBL/GenBank/DDBJ databases">
        <authorList>
            <person name="Varghese N."/>
            <person name="Submissions S."/>
        </authorList>
    </citation>
    <scope>NUCLEOTIDE SEQUENCE [LARGE SCALE GENOMIC DNA]</scope>
    <source>
        <strain evidence="10">IBRC-M 10043</strain>
    </source>
</reference>
<keyword evidence="6" id="KW-1133">Transmembrane helix</keyword>
<dbReference type="SMART" id="SM00091">
    <property type="entry name" value="PAS"/>
    <property type="match status" value="2"/>
</dbReference>
<evidence type="ECO:0000256" key="1">
    <source>
        <dbReference type="ARBA" id="ARBA00000085"/>
    </source>
</evidence>
<feature type="transmembrane region" description="Helical" evidence="6">
    <location>
        <begin position="67"/>
        <end position="88"/>
    </location>
</feature>